<dbReference type="GO" id="GO:0005524">
    <property type="term" value="F:ATP binding"/>
    <property type="evidence" value="ECO:0007669"/>
    <property type="project" value="InterPro"/>
</dbReference>
<name>D8M4L1_BLAHO</name>
<dbReference type="Gene3D" id="3.30.1540.20">
    <property type="entry name" value="MutL, C-terminal domain, dimerisation subdomain"/>
    <property type="match status" value="1"/>
</dbReference>
<dbReference type="Pfam" id="PF08676">
    <property type="entry name" value="MutL_C"/>
    <property type="match status" value="1"/>
</dbReference>
<gene>
    <name evidence="2" type="ORF">GSBLH_T00006546001</name>
</gene>
<dbReference type="PANTHER" id="PTHR10073">
    <property type="entry name" value="DNA MISMATCH REPAIR PROTEIN MLH, PMS, MUTL"/>
    <property type="match status" value="1"/>
</dbReference>
<dbReference type="GO" id="GO:0032389">
    <property type="term" value="C:MutLalpha complex"/>
    <property type="evidence" value="ECO:0007669"/>
    <property type="project" value="TreeGrafter"/>
</dbReference>
<accession>D8M4L1</accession>
<dbReference type="InterPro" id="IPR038973">
    <property type="entry name" value="MutL/Mlh/Pms-like"/>
</dbReference>
<dbReference type="SMART" id="SM00853">
    <property type="entry name" value="MutL_C"/>
    <property type="match status" value="1"/>
</dbReference>
<dbReference type="GO" id="GO:0016887">
    <property type="term" value="F:ATP hydrolysis activity"/>
    <property type="evidence" value="ECO:0007669"/>
    <property type="project" value="InterPro"/>
</dbReference>
<dbReference type="RefSeq" id="XP_012897048.1">
    <property type="nucleotide sequence ID" value="XM_013041594.1"/>
</dbReference>
<dbReference type="PANTHER" id="PTHR10073:SF52">
    <property type="entry name" value="MISMATCH REPAIR ENDONUCLEASE PMS2"/>
    <property type="match status" value="1"/>
</dbReference>
<proteinExistence type="predicted"/>
<keyword evidence="3" id="KW-1185">Reference proteome</keyword>
<dbReference type="GO" id="GO:0006298">
    <property type="term" value="P:mismatch repair"/>
    <property type="evidence" value="ECO:0007669"/>
    <property type="project" value="InterPro"/>
</dbReference>
<dbReference type="EMBL" id="FN668653">
    <property type="protein sequence ID" value="CBK23000.2"/>
    <property type="molecule type" value="Genomic_DNA"/>
</dbReference>
<dbReference type="InParanoid" id="D8M4L1"/>
<evidence type="ECO:0000313" key="2">
    <source>
        <dbReference type="EMBL" id="CBK23000.2"/>
    </source>
</evidence>
<dbReference type="InterPro" id="IPR037198">
    <property type="entry name" value="MutL_C_sf"/>
</dbReference>
<reference evidence="2" key="1">
    <citation type="submission" date="2010-02" db="EMBL/GenBank/DDBJ databases">
        <title>Sequencing and annotation of the Blastocystis hominis genome.</title>
        <authorList>
            <person name="Wincker P."/>
        </authorList>
    </citation>
    <scope>NUCLEOTIDE SEQUENCE</scope>
    <source>
        <strain evidence="2">Singapore isolate B</strain>
    </source>
</reference>
<dbReference type="InterPro" id="IPR042121">
    <property type="entry name" value="MutL_C_regsub"/>
</dbReference>
<organism evidence="2">
    <name type="scientific">Blastocystis hominis</name>
    <dbReference type="NCBI Taxonomy" id="12968"/>
    <lineage>
        <taxon>Eukaryota</taxon>
        <taxon>Sar</taxon>
        <taxon>Stramenopiles</taxon>
        <taxon>Bigyra</taxon>
        <taxon>Opalozoa</taxon>
        <taxon>Opalinata</taxon>
        <taxon>Blastocystidae</taxon>
        <taxon>Blastocystis</taxon>
    </lineage>
</organism>
<dbReference type="Proteomes" id="UP000008312">
    <property type="component" value="Unassembled WGS sequence"/>
</dbReference>
<dbReference type="GO" id="GO:0140664">
    <property type="term" value="F:ATP-dependent DNA damage sensor activity"/>
    <property type="evidence" value="ECO:0007669"/>
    <property type="project" value="InterPro"/>
</dbReference>
<sequence length="185" mass="21102">MEVIGQFNNSFILCQLDKDLYILDQHACDEKSNYEHLMNEVAIHSQKLIKPIPLELSPDQEFTIIHNQAIFKRNGFDISISESQELGQRLQLTSLPASKKYTFSVEDFLELVGTVMETGGMAQRTPKLAKILATRACHQSVRAGDPLNYPKMVSQIVRRLAELDRPWSCPHGRPTLRHLVSLHHQ</sequence>
<dbReference type="AlphaFoldDB" id="D8M4L1"/>
<dbReference type="InterPro" id="IPR042120">
    <property type="entry name" value="MutL_C_dimsub"/>
</dbReference>
<dbReference type="InterPro" id="IPR014790">
    <property type="entry name" value="MutL_C"/>
</dbReference>
<dbReference type="OrthoDB" id="10254304at2759"/>
<dbReference type="OMA" id="CKKDMET"/>
<dbReference type="Gene3D" id="3.30.1370.100">
    <property type="entry name" value="MutL, C-terminal domain, regulatory subdomain"/>
    <property type="match status" value="1"/>
</dbReference>
<evidence type="ECO:0000313" key="3">
    <source>
        <dbReference type="Proteomes" id="UP000008312"/>
    </source>
</evidence>
<dbReference type="FunFam" id="3.30.1370.100:FF:000001">
    <property type="entry name" value="Mismatch repair endonuclease pms1, putative"/>
    <property type="match status" value="1"/>
</dbReference>
<protein>
    <recommendedName>
        <fullName evidence="1">MutL C-terminal dimerisation domain-containing protein</fullName>
    </recommendedName>
</protein>
<dbReference type="GeneID" id="24922670"/>
<feature type="domain" description="MutL C-terminal dimerisation" evidence="1">
    <location>
        <begin position="3"/>
        <end position="147"/>
    </location>
</feature>
<evidence type="ECO:0000259" key="1">
    <source>
        <dbReference type="SMART" id="SM00853"/>
    </source>
</evidence>
<dbReference type="SUPFAM" id="SSF118116">
    <property type="entry name" value="DNA mismatch repair protein MutL"/>
    <property type="match status" value="1"/>
</dbReference>